<proteinExistence type="predicted"/>
<gene>
    <name evidence="4" type="ORF">G5A66_02370</name>
    <name evidence="3" type="ORF">G5A75_00440</name>
</gene>
<dbReference type="EMBL" id="JAAITX010000001">
    <property type="protein sequence ID" value="NVH57512.1"/>
    <property type="molecule type" value="Genomic_DNA"/>
</dbReference>
<feature type="region of interest" description="Disordered" evidence="1">
    <location>
        <begin position="26"/>
        <end position="51"/>
    </location>
</feature>
<evidence type="ECO:0000313" key="6">
    <source>
        <dbReference type="Proteomes" id="UP000701680"/>
    </source>
</evidence>
<feature type="transmembrane region" description="Helical" evidence="2">
    <location>
        <begin position="60"/>
        <end position="79"/>
    </location>
</feature>
<keyword evidence="2" id="KW-1133">Transmembrane helix</keyword>
<feature type="compositionally biased region" description="Basic and acidic residues" evidence="1">
    <location>
        <begin position="26"/>
        <end position="37"/>
    </location>
</feature>
<evidence type="ECO:0000313" key="4">
    <source>
        <dbReference type="EMBL" id="NVH57512.1"/>
    </source>
</evidence>
<evidence type="ECO:0000313" key="3">
    <source>
        <dbReference type="EMBL" id="NSK13359.1"/>
    </source>
</evidence>
<sequence>MNQNYRRNSASQQMYVYGNVVTKPVYDPDRQEKLPERPKKKVSRQVKKNRKKAQHMSRGYVVFLAVAAMLALIVCVNYVRLQSSIVNRSKNITMMQEELADMKEENTTRQNAVMDSVNLDEVRDRAQNDLGMVYASPEQIVEYENPATDYVKQYEEIPKDGVLAQSDKTSR</sequence>
<evidence type="ECO:0008006" key="7">
    <source>
        <dbReference type="Google" id="ProtNLM"/>
    </source>
</evidence>
<keyword evidence="5" id="KW-1185">Reference proteome</keyword>
<comment type="caution">
    <text evidence="4">The sequence shown here is derived from an EMBL/GenBank/DDBJ whole genome shotgun (WGS) entry which is preliminary data.</text>
</comment>
<accession>A0A850HH69</accession>
<dbReference type="AlphaFoldDB" id="A0A850HH69"/>
<protein>
    <recommendedName>
        <fullName evidence="7">Cell division protein FtsL</fullName>
    </recommendedName>
</protein>
<reference evidence="5 6" key="1">
    <citation type="journal article" date="2020" name="Cell Host Microbe">
        <title>Functional and Genomic Variation between Human-Derived Isolates of Lachnospiraceae Reveals Inter- and Intra-Species Diversity.</title>
        <authorList>
            <person name="Sorbara M.T."/>
            <person name="Littmann E.R."/>
            <person name="Fontana E."/>
            <person name="Moody T.U."/>
            <person name="Kohout C.E."/>
            <person name="Gjonbalaj M."/>
            <person name="Eaton V."/>
            <person name="Seok R."/>
            <person name="Leiner I.M."/>
            <person name="Pamer E.G."/>
        </authorList>
    </citation>
    <scope>NUCLEOTIDE SEQUENCE [LARGE SCALE GENOMIC DNA]</scope>
    <source>
        <strain evidence="4 5">MSK.17.11</strain>
        <strain evidence="3 6">MSK.17.38</strain>
    </source>
</reference>
<evidence type="ECO:0000256" key="2">
    <source>
        <dbReference type="SAM" id="Phobius"/>
    </source>
</evidence>
<name>A0A850HH69_9FIRM</name>
<dbReference type="Proteomes" id="UP000528555">
    <property type="component" value="Unassembled WGS sequence"/>
</dbReference>
<reference evidence="4" key="2">
    <citation type="submission" date="2020-02" db="EMBL/GenBank/DDBJ databases">
        <authorList>
            <person name="Littmann E."/>
            <person name="Sorbara M."/>
        </authorList>
    </citation>
    <scope>NUCLEOTIDE SEQUENCE</scope>
    <source>
        <strain evidence="4">MSK.17.11</strain>
        <strain evidence="3">MSK.17.38</strain>
    </source>
</reference>
<feature type="compositionally biased region" description="Basic residues" evidence="1">
    <location>
        <begin position="38"/>
        <end position="51"/>
    </location>
</feature>
<keyword evidence="2" id="KW-0812">Transmembrane</keyword>
<evidence type="ECO:0000256" key="1">
    <source>
        <dbReference type="SAM" id="MobiDB-lite"/>
    </source>
</evidence>
<organism evidence="4 5">
    <name type="scientific">Dorea phocaeensis</name>
    <dbReference type="NCBI Taxonomy" id="2040291"/>
    <lineage>
        <taxon>Bacteria</taxon>
        <taxon>Bacillati</taxon>
        <taxon>Bacillota</taxon>
        <taxon>Clostridia</taxon>
        <taxon>Lachnospirales</taxon>
        <taxon>Lachnospiraceae</taxon>
        <taxon>Dorea</taxon>
    </lineage>
</organism>
<dbReference type="EMBL" id="JAAIUO010000001">
    <property type="protein sequence ID" value="NSK13359.1"/>
    <property type="molecule type" value="Genomic_DNA"/>
</dbReference>
<dbReference type="RefSeq" id="WP_173814296.1">
    <property type="nucleotide sequence ID" value="NZ_JAAITX010000001.1"/>
</dbReference>
<evidence type="ECO:0000313" key="5">
    <source>
        <dbReference type="Proteomes" id="UP000528555"/>
    </source>
</evidence>
<keyword evidence="2" id="KW-0472">Membrane</keyword>
<dbReference type="Proteomes" id="UP000701680">
    <property type="component" value="Unassembled WGS sequence"/>
</dbReference>